<dbReference type="OrthoDB" id="2157530at2759"/>
<dbReference type="AlphaFoldDB" id="A0A2J6T6E5"/>
<dbReference type="GeneID" id="36583096"/>
<dbReference type="Pfam" id="PF06985">
    <property type="entry name" value="HET"/>
    <property type="match status" value="1"/>
</dbReference>
<dbReference type="InParanoid" id="A0A2J6T6E5"/>
<evidence type="ECO:0000313" key="2">
    <source>
        <dbReference type="EMBL" id="PMD58590.1"/>
    </source>
</evidence>
<evidence type="ECO:0000313" key="3">
    <source>
        <dbReference type="Proteomes" id="UP000235371"/>
    </source>
</evidence>
<dbReference type="Proteomes" id="UP000235371">
    <property type="component" value="Unassembled WGS sequence"/>
</dbReference>
<feature type="non-terminal residue" evidence="2">
    <location>
        <position position="200"/>
    </location>
</feature>
<dbReference type="InterPro" id="IPR010730">
    <property type="entry name" value="HET"/>
</dbReference>
<dbReference type="EMBL" id="KZ613817">
    <property type="protein sequence ID" value="PMD58590.1"/>
    <property type="molecule type" value="Genomic_DNA"/>
</dbReference>
<gene>
    <name evidence="2" type="ORF">K444DRAFT_531691</name>
</gene>
<reference evidence="2 3" key="1">
    <citation type="submission" date="2016-04" db="EMBL/GenBank/DDBJ databases">
        <title>A degradative enzymes factory behind the ericoid mycorrhizal symbiosis.</title>
        <authorList>
            <consortium name="DOE Joint Genome Institute"/>
            <person name="Martino E."/>
            <person name="Morin E."/>
            <person name="Grelet G."/>
            <person name="Kuo A."/>
            <person name="Kohler A."/>
            <person name="Daghino S."/>
            <person name="Barry K."/>
            <person name="Choi C."/>
            <person name="Cichocki N."/>
            <person name="Clum A."/>
            <person name="Copeland A."/>
            <person name="Hainaut M."/>
            <person name="Haridas S."/>
            <person name="Labutti K."/>
            <person name="Lindquist E."/>
            <person name="Lipzen A."/>
            <person name="Khouja H.-R."/>
            <person name="Murat C."/>
            <person name="Ohm R."/>
            <person name="Olson A."/>
            <person name="Spatafora J."/>
            <person name="Veneault-Fourrey C."/>
            <person name="Henrissat B."/>
            <person name="Grigoriev I."/>
            <person name="Martin F."/>
            <person name="Perotto S."/>
        </authorList>
    </citation>
    <scope>NUCLEOTIDE SEQUENCE [LARGE SCALE GENOMIC DNA]</scope>
    <source>
        <strain evidence="2 3">E</strain>
    </source>
</reference>
<accession>A0A2J6T6E5</accession>
<keyword evidence="3" id="KW-1185">Reference proteome</keyword>
<organism evidence="2 3">
    <name type="scientific">Hyaloscypha bicolor E</name>
    <dbReference type="NCBI Taxonomy" id="1095630"/>
    <lineage>
        <taxon>Eukaryota</taxon>
        <taxon>Fungi</taxon>
        <taxon>Dikarya</taxon>
        <taxon>Ascomycota</taxon>
        <taxon>Pezizomycotina</taxon>
        <taxon>Leotiomycetes</taxon>
        <taxon>Helotiales</taxon>
        <taxon>Hyaloscyphaceae</taxon>
        <taxon>Hyaloscypha</taxon>
        <taxon>Hyaloscypha bicolor</taxon>
    </lineage>
</organism>
<dbReference type="InterPro" id="IPR052895">
    <property type="entry name" value="HetReg/Transcr_Mod"/>
</dbReference>
<dbReference type="STRING" id="1095630.A0A2J6T6E5"/>
<feature type="domain" description="Heterokaryon incompatibility" evidence="1">
    <location>
        <begin position="58"/>
        <end position="191"/>
    </location>
</feature>
<dbReference type="PANTHER" id="PTHR24148">
    <property type="entry name" value="ANKYRIN REPEAT DOMAIN-CONTAINING PROTEIN 39 HOMOLOG-RELATED"/>
    <property type="match status" value="1"/>
</dbReference>
<protein>
    <submittedName>
        <fullName evidence="2">HET-domain-containing protein</fullName>
    </submittedName>
</protein>
<evidence type="ECO:0000259" key="1">
    <source>
        <dbReference type="Pfam" id="PF06985"/>
    </source>
</evidence>
<name>A0A2J6T6E5_9HELO</name>
<proteinExistence type="predicted"/>
<dbReference type="PANTHER" id="PTHR24148:SF64">
    <property type="entry name" value="HETEROKARYON INCOMPATIBILITY DOMAIN-CONTAINING PROTEIN"/>
    <property type="match status" value="1"/>
</dbReference>
<sequence>MPSSSPIYDNLPVDSETIRILTLLPSLDQSSEIHCSLGTAKFLRFGPDGAVTGIKPRFEALSYTWGAQQPRYKLVCDGSEIEINQNLFEALKALRYVNVERKLWIDAVCINQEDKEEKAVQVPFMKYIYQYATCVVVWLGPEDAETKTAFALIRLASKCAQQELGKDIDEWGALVGILKRPWFYRCWIKQESAFASVAMI</sequence>
<dbReference type="RefSeq" id="XP_024735494.1">
    <property type="nucleotide sequence ID" value="XM_024875016.1"/>
</dbReference>